<dbReference type="Gene3D" id="3.40.50.300">
    <property type="entry name" value="P-loop containing nucleotide triphosphate hydrolases"/>
    <property type="match status" value="1"/>
</dbReference>
<dbReference type="OrthoDB" id="9801987at2"/>
<evidence type="ECO:0000256" key="3">
    <source>
        <dbReference type="ARBA" id="ARBA00022458"/>
    </source>
</evidence>
<dbReference type="InterPro" id="IPR003439">
    <property type="entry name" value="ABC_transporter-like_ATP-bd"/>
</dbReference>
<dbReference type="PANTHER" id="PTHR42711:SF5">
    <property type="entry name" value="ABC TRANSPORTER ATP-BINDING PROTEIN NATA"/>
    <property type="match status" value="1"/>
</dbReference>
<evidence type="ECO:0000313" key="7">
    <source>
        <dbReference type="EMBL" id="CDM65105.1"/>
    </source>
</evidence>
<dbReference type="Proteomes" id="UP000031518">
    <property type="component" value="Unassembled WGS sequence"/>
</dbReference>
<evidence type="ECO:0000256" key="4">
    <source>
        <dbReference type="ARBA" id="ARBA00022741"/>
    </source>
</evidence>
<dbReference type="InterPro" id="IPR017871">
    <property type="entry name" value="ABC_transporter-like_CS"/>
</dbReference>
<dbReference type="SMART" id="SM00382">
    <property type="entry name" value="AAA"/>
    <property type="match status" value="1"/>
</dbReference>
<name>A0A0B6WY96_9BACT</name>
<proteinExistence type="inferred from homology"/>
<organism evidence="7 8">
    <name type="scientific">Pyrinomonas methylaliphatogenes</name>
    <dbReference type="NCBI Taxonomy" id="454194"/>
    <lineage>
        <taxon>Bacteria</taxon>
        <taxon>Pseudomonadati</taxon>
        <taxon>Acidobacteriota</taxon>
        <taxon>Blastocatellia</taxon>
        <taxon>Blastocatellales</taxon>
        <taxon>Pyrinomonadaceae</taxon>
        <taxon>Pyrinomonas</taxon>
    </lineage>
</organism>
<gene>
    <name evidence="7" type="ORF">PYK22_01103</name>
</gene>
<dbReference type="AlphaFoldDB" id="A0A0B6WY96"/>
<dbReference type="SUPFAM" id="SSF52540">
    <property type="entry name" value="P-loop containing nucleoside triphosphate hydrolases"/>
    <property type="match status" value="1"/>
</dbReference>
<dbReference type="EMBL" id="CBXV010000004">
    <property type="protein sequence ID" value="CDM65105.1"/>
    <property type="molecule type" value="Genomic_DNA"/>
</dbReference>
<dbReference type="Pfam" id="PF00005">
    <property type="entry name" value="ABC_tran"/>
    <property type="match status" value="1"/>
</dbReference>
<accession>A0A0B6WY96</accession>
<keyword evidence="4" id="KW-0547">Nucleotide-binding</keyword>
<comment type="similarity">
    <text evidence="1">Belongs to the ABC transporter superfamily.</text>
</comment>
<keyword evidence="2" id="KW-0813">Transport</keyword>
<evidence type="ECO:0000256" key="5">
    <source>
        <dbReference type="ARBA" id="ARBA00022840"/>
    </source>
</evidence>
<dbReference type="InterPro" id="IPR003593">
    <property type="entry name" value="AAA+_ATPase"/>
</dbReference>
<keyword evidence="3" id="KW-0536">Nodulation</keyword>
<reference evidence="7 8" key="2">
    <citation type="submission" date="2015-01" db="EMBL/GenBank/DDBJ databases">
        <title>Complete genome sequence of Pyrinomonas methylaliphatogenes type strain K22T.</title>
        <authorList>
            <person name="Lee K.C.Y."/>
            <person name="Power J.F."/>
            <person name="Dunfield P.F."/>
            <person name="Morgan X.C."/>
            <person name="Huttenhower C."/>
            <person name="Stott M.B."/>
        </authorList>
    </citation>
    <scope>NUCLEOTIDE SEQUENCE [LARGE SCALE GENOMIC DNA]</scope>
    <source>
        <strain evidence="7 8">K22</strain>
    </source>
</reference>
<reference evidence="7 8" key="1">
    <citation type="submission" date="2013-12" db="EMBL/GenBank/DDBJ databases">
        <authorList>
            <person name="Stott M."/>
        </authorList>
    </citation>
    <scope>NUCLEOTIDE SEQUENCE [LARGE SCALE GENOMIC DNA]</scope>
    <source>
        <strain evidence="7 8">K22</strain>
    </source>
</reference>
<dbReference type="GO" id="GO:0016887">
    <property type="term" value="F:ATP hydrolysis activity"/>
    <property type="evidence" value="ECO:0007669"/>
    <property type="project" value="InterPro"/>
</dbReference>
<protein>
    <submittedName>
        <fullName evidence="7">ABC-type uncharacterized transport system, ATPase component</fullName>
    </submittedName>
</protein>
<dbReference type="InterPro" id="IPR027417">
    <property type="entry name" value="P-loop_NTPase"/>
</dbReference>
<dbReference type="PROSITE" id="PS00211">
    <property type="entry name" value="ABC_TRANSPORTER_1"/>
    <property type="match status" value="1"/>
</dbReference>
<dbReference type="PANTHER" id="PTHR42711">
    <property type="entry name" value="ABC TRANSPORTER ATP-BINDING PROTEIN"/>
    <property type="match status" value="1"/>
</dbReference>
<keyword evidence="8" id="KW-1185">Reference proteome</keyword>
<evidence type="ECO:0000256" key="2">
    <source>
        <dbReference type="ARBA" id="ARBA00022448"/>
    </source>
</evidence>
<dbReference type="PROSITE" id="PS50893">
    <property type="entry name" value="ABC_TRANSPORTER_2"/>
    <property type="match status" value="1"/>
</dbReference>
<dbReference type="GO" id="GO:0005524">
    <property type="term" value="F:ATP binding"/>
    <property type="evidence" value="ECO:0007669"/>
    <property type="project" value="UniProtKB-KW"/>
</dbReference>
<feature type="domain" description="ABC transporter" evidence="6">
    <location>
        <begin position="12"/>
        <end position="239"/>
    </location>
</feature>
<sequence>MSDWERVEDSLLVLDRVTKRFDGFTAVDQLSLTVCPGRIFGLLGPNGAGKTTTIRMIVNIIAPDEGQVIFKGRRMTPELQDRIGYLPEERGLYKKMRVGDQLRFFGELKGMTRQAAEKAAGAWLERLQLSEWRNRRADELSKGMQQKVQFIATVMHEPELIILDEVFSGLDPVNAELLKEIILEFKAKGRAIIFSTHLLEQAESLCDDICLINRSRKVLEGELREVKRMFRQNSIALRAEGAGPALEDRELVARVIPRNEHLEVVLQEGASPQELLRRLVQSGAIITKFEQIEPSLREIFIAKVSGV</sequence>
<dbReference type="STRING" id="454194.PYK22_01103"/>
<dbReference type="RefSeq" id="WP_041975561.1">
    <property type="nucleotide sequence ID" value="NZ_CBXV010000004.1"/>
</dbReference>
<evidence type="ECO:0000259" key="6">
    <source>
        <dbReference type="PROSITE" id="PS50893"/>
    </source>
</evidence>
<keyword evidence="5" id="KW-0067">ATP-binding</keyword>
<dbReference type="InterPro" id="IPR025302">
    <property type="entry name" value="DrrA1/2-like_C"/>
</dbReference>
<evidence type="ECO:0000256" key="1">
    <source>
        <dbReference type="ARBA" id="ARBA00005417"/>
    </source>
</evidence>
<dbReference type="Pfam" id="PF13732">
    <property type="entry name" value="DrrA1-3_C"/>
    <property type="match status" value="1"/>
</dbReference>
<dbReference type="InterPro" id="IPR050763">
    <property type="entry name" value="ABC_transporter_ATP-binding"/>
</dbReference>
<evidence type="ECO:0000313" key="8">
    <source>
        <dbReference type="Proteomes" id="UP000031518"/>
    </source>
</evidence>